<organism evidence="1 2">
    <name type="scientific">Trichonephila clavipes</name>
    <name type="common">Golden silk orbweaver</name>
    <name type="synonym">Nephila clavipes</name>
    <dbReference type="NCBI Taxonomy" id="2585209"/>
    <lineage>
        <taxon>Eukaryota</taxon>
        <taxon>Metazoa</taxon>
        <taxon>Ecdysozoa</taxon>
        <taxon>Arthropoda</taxon>
        <taxon>Chelicerata</taxon>
        <taxon>Arachnida</taxon>
        <taxon>Araneae</taxon>
        <taxon>Araneomorphae</taxon>
        <taxon>Entelegynae</taxon>
        <taxon>Araneoidea</taxon>
        <taxon>Nephilidae</taxon>
        <taxon>Trichonephila</taxon>
    </lineage>
</organism>
<evidence type="ECO:0000313" key="1">
    <source>
        <dbReference type="EMBL" id="GFX96631.1"/>
    </source>
</evidence>
<name>A0A8X6UXK5_TRICX</name>
<protein>
    <submittedName>
        <fullName evidence="1">Uncharacterized protein</fullName>
    </submittedName>
</protein>
<dbReference type="AlphaFoldDB" id="A0A8X6UXK5"/>
<sequence length="115" mass="13281">MTPELTTPFLTSTQHQRDDVLASTYLKYIGPSGWRVFGGSRLEVMTRRLRPPGYRRYFQLIKFRNIKKAVITRWSWICGQQMKSSCLSATEDPLCKGLMNVKSIEVQSPPVRGVW</sequence>
<evidence type="ECO:0000313" key="2">
    <source>
        <dbReference type="Proteomes" id="UP000887159"/>
    </source>
</evidence>
<gene>
    <name evidence="1" type="ORF">TNCV_244181</name>
</gene>
<dbReference type="EMBL" id="BMAU01021193">
    <property type="protein sequence ID" value="GFX96631.1"/>
    <property type="molecule type" value="Genomic_DNA"/>
</dbReference>
<keyword evidence="2" id="KW-1185">Reference proteome</keyword>
<dbReference type="Proteomes" id="UP000887159">
    <property type="component" value="Unassembled WGS sequence"/>
</dbReference>
<proteinExistence type="predicted"/>
<accession>A0A8X6UXK5</accession>
<reference evidence="1" key="1">
    <citation type="submission" date="2020-08" db="EMBL/GenBank/DDBJ databases">
        <title>Multicomponent nature underlies the extraordinary mechanical properties of spider dragline silk.</title>
        <authorList>
            <person name="Kono N."/>
            <person name="Nakamura H."/>
            <person name="Mori M."/>
            <person name="Yoshida Y."/>
            <person name="Ohtoshi R."/>
            <person name="Malay A.D."/>
            <person name="Moran D.A.P."/>
            <person name="Tomita M."/>
            <person name="Numata K."/>
            <person name="Arakawa K."/>
        </authorList>
    </citation>
    <scope>NUCLEOTIDE SEQUENCE</scope>
</reference>
<comment type="caution">
    <text evidence="1">The sequence shown here is derived from an EMBL/GenBank/DDBJ whole genome shotgun (WGS) entry which is preliminary data.</text>
</comment>